<feature type="domain" description="MacB-like periplasmic core" evidence="8">
    <location>
        <begin position="134"/>
        <end position="282"/>
    </location>
</feature>
<feature type="transmembrane region" description="Helical" evidence="6">
    <location>
        <begin position="321"/>
        <end position="341"/>
    </location>
</feature>
<dbReference type="EMBL" id="WBOS01000010">
    <property type="protein sequence ID" value="KAB2332067.1"/>
    <property type="molecule type" value="Genomic_DNA"/>
</dbReference>
<dbReference type="RefSeq" id="WP_151536072.1">
    <property type="nucleotide sequence ID" value="NZ_WBOS01000010.1"/>
</dbReference>
<comment type="subcellular location">
    <subcellularLocation>
        <location evidence="1">Cell membrane</location>
        <topology evidence="1">Multi-pass membrane protein</topology>
    </subcellularLocation>
</comment>
<comment type="caution">
    <text evidence="9">The sequence shown here is derived from an EMBL/GenBank/DDBJ whole genome shotgun (WGS) entry which is preliminary data.</text>
</comment>
<evidence type="ECO:0000256" key="3">
    <source>
        <dbReference type="ARBA" id="ARBA00022692"/>
    </source>
</evidence>
<evidence type="ECO:0000256" key="6">
    <source>
        <dbReference type="SAM" id="Phobius"/>
    </source>
</evidence>
<dbReference type="AlphaFoldDB" id="A0A6L3V3H6"/>
<feature type="transmembrane region" description="Helical" evidence="6">
    <location>
        <begin position="362"/>
        <end position="382"/>
    </location>
</feature>
<dbReference type="Pfam" id="PF12704">
    <property type="entry name" value="MacB_PCD"/>
    <property type="match status" value="1"/>
</dbReference>
<feature type="transmembrane region" description="Helical" evidence="6">
    <location>
        <begin position="446"/>
        <end position="469"/>
    </location>
</feature>
<dbReference type="OrthoDB" id="9812886at2"/>
<dbReference type="PANTHER" id="PTHR30572">
    <property type="entry name" value="MEMBRANE COMPONENT OF TRANSPORTER-RELATED"/>
    <property type="match status" value="1"/>
</dbReference>
<evidence type="ECO:0000256" key="2">
    <source>
        <dbReference type="ARBA" id="ARBA00022475"/>
    </source>
</evidence>
<accession>A0A6L3V3H6</accession>
<dbReference type="InterPro" id="IPR003838">
    <property type="entry name" value="ABC3_permease_C"/>
</dbReference>
<feature type="domain" description="ABC3 transporter permease C-terminal" evidence="7">
    <location>
        <begin position="322"/>
        <end position="473"/>
    </location>
</feature>
<evidence type="ECO:0000313" key="9">
    <source>
        <dbReference type="EMBL" id="KAB2332067.1"/>
    </source>
</evidence>
<keyword evidence="5 6" id="KW-0472">Membrane</keyword>
<dbReference type="InterPro" id="IPR025857">
    <property type="entry name" value="MacB_PCD"/>
</dbReference>
<evidence type="ECO:0000313" key="10">
    <source>
        <dbReference type="Proteomes" id="UP000481030"/>
    </source>
</evidence>
<dbReference type="Pfam" id="PF02687">
    <property type="entry name" value="FtsX"/>
    <property type="match status" value="1"/>
</dbReference>
<dbReference type="InterPro" id="IPR050250">
    <property type="entry name" value="Macrolide_Exporter_MacB"/>
</dbReference>
<protein>
    <submittedName>
        <fullName evidence="9">ABC transporter permease</fullName>
    </submittedName>
</protein>
<feature type="transmembrane region" description="Helical" evidence="6">
    <location>
        <begin position="20"/>
        <end position="42"/>
    </location>
</feature>
<organism evidence="9 10">
    <name type="scientific">Cytobacillus depressus</name>
    <dbReference type="NCBI Taxonomy" id="1602942"/>
    <lineage>
        <taxon>Bacteria</taxon>
        <taxon>Bacillati</taxon>
        <taxon>Bacillota</taxon>
        <taxon>Bacilli</taxon>
        <taxon>Bacillales</taxon>
        <taxon>Bacillaceae</taxon>
        <taxon>Cytobacillus</taxon>
    </lineage>
</organism>
<evidence type="ECO:0000256" key="1">
    <source>
        <dbReference type="ARBA" id="ARBA00004651"/>
    </source>
</evidence>
<dbReference type="PANTHER" id="PTHR30572:SF9">
    <property type="entry name" value="ABC TRANSPORTER PERMEASE PROTEIN"/>
    <property type="match status" value="1"/>
</dbReference>
<evidence type="ECO:0000256" key="5">
    <source>
        <dbReference type="ARBA" id="ARBA00023136"/>
    </source>
</evidence>
<keyword evidence="4 6" id="KW-1133">Transmembrane helix</keyword>
<evidence type="ECO:0000259" key="7">
    <source>
        <dbReference type="Pfam" id="PF02687"/>
    </source>
</evidence>
<name>A0A6L3V3H6_9BACI</name>
<keyword evidence="3 6" id="KW-0812">Transmembrane</keyword>
<keyword evidence="10" id="KW-1185">Reference proteome</keyword>
<dbReference type="Proteomes" id="UP000481030">
    <property type="component" value="Unassembled WGS sequence"/>
</dbReference>
<dbReference type="GO" id="GO:0005886">
    <property type="term" value="C:plasma membrane"/>
    <property type="evidence" value="ECO:0007669"/>
    <property type="project" value="UniProtKB-SubCell"/>
</dbReference>
<dbReference type="GO" id="GO:0022857">
    <property type="term" value="F:transmembrane transporter activity"/>
    <property type="evidence" value="ECO:0007669"/>
    <property type="project" value="TreeGrafter"/>
</dbReference>
<evidence type="ECO:0000259" key="8">
    <source>
        <dbReference type="Pfam" id="PF12704"/>
    </source>
</evidence>
<proteinExistence type="predicted"/>
<reference evidence="9 10" key="1">
    <citation type="journal article" date="2016" name="Antonie Van Leeuwenhoek">
        <title>Bacillus depressus sp. nov., isolated from soil of a sunflower field.</title>
        <authorList>
            <person name="Wei X."/>
            <person name="Xin D."/>
            <person name="Xin Y."/>
            <person name="Zhang H."/>
            <person name="Wang T."/>
            <person name="Zhang J."/>
        </authorList>
    </citation>
    <scope>NUCLEOTIDE SEQUENCE [LARGE SCALE GENOMIC DNA]</scope>
    <source>
        <strain evidence="9 10">BZ1</strain>
    </source>
</reference>
<evidence type="ECO:0000256" key="4">
    <source>
        <dbReference type="ARBA" id="ARBA00022989"/>
    </source>
</evidence>
<sequence length="481" mass="52318">MNFIKRALLSVKARKGKSLLQIFIFTVICVLVLSGLAIQTAANKSADSARKSLGGDVTLQVDMEKMMEKMRSEGGRVRMQRTPIPVAAAEELTTYPDVKGFNFYSSAMGTASDFTPIKNEEDTEAEDVGKNGQAMNGGFTVRGSAMGDISLQGVLYSDSVQEFMDSKSKVIEGRHLTDSDTDKSVAMVEKTLAEENDLKVGDHITIQSSNNENTYTFEIVGIYETTSTGDDMGMSFAALNPVNKIYVPYTAVNKMKGDEFAGTIDSAVYYINDPANIDQFIDTAQKDSSIDFETFKLDANDAVYKQMVGPLENVASFSKNVVYLVTIAGAIILGLIVMMSIRERKYEMGVLLALGEKKWKMIGQFIVEILVVAILALGISAVSGKVVANQVGEQLLTQQLQMEETNAQPQSFMGPRAGGMGMRMGQPVQHVDPIDELSVNITSEDLGMLTIIGLLIAILSALLPSLSVLRLQPKTILTKQD</sequence>
<gene>
    <name evidence="9" type="ORF">F7731_17370</name>
</gene>
<keyword evidence="2" id="KW-1003">Cell membrane</keyword>